<evidence type="ECO:0000256" key="4">
    <source>
        <dbReference type="ARBA" id="ARBA00022695"/>
    </source>
</evidence>
<accession>A0A514D1G8</accession>
<reference evidence="11" key="1">
    <citation type="submission" date="2019-05" db="EMBL/GenBank/DDBJ databases">
        <title>Metatranscriptomic reconstruction reveals RNA viruses with the potential to shape carbon cycling in soil.</title>
        <authorList>
            <person name="Starr E.P."/>
            <person name="Nuccio E."/>
            <person name="Pett-Ridge J."/>
            <person name="Banfield J.F."/>
            <person name="Firestone M.K."/>
        </authorList>
    </citation>
    <scope>NUCLEOTIDE SEQUENCE</scope>
    <source>
        <strain evidence="11">H2_Rhizo_Litter_49_scaffold_1206_e_1453</strain>
    </source>
</reference>
<dbReference type="EC" id="2.7.7.48" evidence="1"/>
<gene>
    <name evidence="11" type="ORF">H2RhizoL491206e1453_000002</name>
</gene>
<protein>
    <recommendedName>
        <fullName evidence="1">RNA-directed RNA polymerase</fullName>
        <ecNumber evidence="1">2.7.7.48</ecNumber>
    </recommendedName>
    <alternativeName>
        <fullName evidence="7">RNA replicase beta chain</fullName>
    </alternativeName>
</protein>
<evidence type="ECO:0000256" key="9">
    <source>
        <dbReference type="PIRSR" id="PIRSR605093-1"/>
    </source>
</evidence>
<evidence type="ECO:0000256" key="2">
    <source>
        <dbReference type="ARBA" id="ARBA00022484"/>
    </source>
</evidence>
<evidence type="ECO:0000313" key="11">
    <source>
        <dbReference type="EMBL" id="QDH87453.1"/>
    </source>
</evidence>
<keyword evidence="3" id="KW-0808">Transferase</keyword>
<dbReference type="Pfam" id="PF03431">
    <property type="entry name" value="RNA_replicase_B"/>
    <property type="match status" value="1"/>
</dbReference>
<keyword evidence="9" id="KW-0460">Magnesium</keyword>
<keyword evidence="4" id="KW-0548">Nucleotidyltransferase</keyword>
<comment type="catalytic activity">
    <reaction evidence="8">
        <text>RNA(n) + a ribonucleoside 5'-triphosphate = RNA(n+1) + diphosphate</text>
        <dbReference type="Rhea" id="RHEA:21248"/>
        <dbReference type="Rhea" id="RHEA-COMP:14527"/>
        <dbReference type="Rhea" id="RHEA-COMP:17342"/>
        <dbReference type="ChEBI" id="CHEBI:33019"/>
        <dbReference type="ChEBI" id="CHEBI:61557"/>
        <dbReference type="ChEBI" id="CHEBI:140395"/>
        <dbReference type="EC" id="2.7.7.48"/>
    </reaction>
</comment>
<evidence type="ECO:0000256" key="6">
    <source>
        <dbReference type="ARBA" id="ARBA00022953"/>
    </source>
</evidence>
<keyword evidence="9" id="KW-0479">Metal-binding</keyword>
<proteinExistence type="predicted"/>
<dbReference type="EMBL" id="MN033381">
    <property type="protein sequence ID" value="QDH87453.1"/>
    <property type="molecule type" value="Genomic_RNA"/>
</dbReference>
<evidence type="ECO:0000256" key="7">
    <source>
        <dbReference type="ARBA" id="ARBA00030248"/>
    </source>
</evidence>
<keyword evidence="5" id="KW-0547">Nucleotide-binding</keyword>
<feature type="binding site" evidence="9">
    <location>
        <position position="416"/>
    </location>
    <ligand>
        <name>Mg(2+)</name>
        <dbReference type="ChEBI" id="CHEBI:18420"/>
        <label>2</label>
    </ligand>
</feature>
<dbReference type="PROSITE" id="PS50522">
    <property type="entry name" value="RDRP_PHAGE"/>
    <property type="match status" value="1"/>
</dbReference>
<dbReference type="InterPro" id="IPR043502">
    <property type="entry name" value="DNA/RNA_pol_sf"/>
</dbReference>
<feature type="binding site" evidence="9">
    <location>
        <position position="319"/>
    </location>
    <ligand>
        <name>Mg(2+)</name>
        <dbReference type="ChEBI" id="CHEBI:18420"/>
        <label>2</label>
    </ligand>
</feature>
<feature type="binding site" evidence="9">
    <location>
        <position position="417"/>
    </location>
    <ligand>
        <name>Mg(2+)</name>
        <dbReference type="ChEBI" id="CHEBI:18420"/>
        <label>2</label>
    </ligand>
</feature>
<dbReference type="InterPro" id="IPR007096">
    <property type="entry name" value="RNA-dir_Rpol_cat_phage"/>
</dbReference>
<dbReference type="GO" id="GO:0039694">
    <property type="term" value="P:viral RNA genome replication"/>
    <property type="evidence" value="ECO:0007669"/>
    <property type="project" value="InterPro"/>
</dbReference>
<dbReference type="GO" id="GO:0003968">
    <property type="term" value="F:RNA-directed RNA polymerase activity"/>
    <property type="evidence" value="ECO:0007669"/>
    <property type="project" value="UniProtKB-KW"/>
</dbReference>
<dbReference type="SUPFAM" id="SSF56672">
    <property type="entry name" value="DNA/RNA polymerases"/>
    <property type="match status" value="1"/>
</dbReference>
<organism evidence="11">
    <name type="scientific">Leviviridae sp</name>
    <dbReference type="NCBI Taxonomy" id="2027243"/>
    <lineage>
        <taxon>Viruses</taxon>
        <taxon>Riboviria</taxon>
        <taxon>Orthornavirae</taxon>
        <taxon>Lenarviricota</taxon>
        <taxon>Leviviricetes</taxon>
        <taxon>Norzivirales</taxon>
        <taxon>Fiersviridae</taxon>
    </lineage>
</organism>
<evidence type="ECO:0000256" key="8">
    <source>
        <dbReference type="ARBA" id="ARBA00048744"/>
    </source>
</evidence>
<evidence type="ECO:0000256" key="3">
    <source>
        <dbReference type="ARBA" id="ARBA00022679"/>
    </source>
</evidence>
<evidence type="ECO:0000256" key="5">
    <source>
        <dbReference type="ARBA" id="ARBA00022741"/>
    </source>
</evidence>
<keyword evidence="6" id="KW-0693">Viral RNA replication</keyword>
<feature type="domain" description="RdRp catalytic" evidence="10">
    <location>
        <begin position="304"/>
        <end position="448"/>
    </location>
</feature>
<evidence type="ECO:0000259" key="10">
    <source>
        <dbReference type="PROSITE" id="PS50522"/>
    </source>
</evidence>
<keyword evidence="2 11" id="KW-0696">RNA-directed RNA polymerase</keyword>
<comment type="cofactor">
    <cofactor evidence="9">
        <name>Mg(2+)</name>
        <dbReference type="ChEBI" id="CHEBI:18420"/>
    </cofactor>
    <text evidence="9">Binds 2 Mg(2+) per subunit.</text>
</comment>
<evidence type="ECO:0000256" key="1">
    <source>
        <dbReference type="ARBA" id="ARBA00012494"/>
    </source>
</evidence>
<dbReference type="InterPro" id="IPR005093">
    <property type="entry name" value="RNArep_beta"/>
</dbReference>
<name>A0A514D1G8_9VIRU</name>
<dbReference type="GO" id="GO:0046872">
    <property type="term" value="F:metal ion binding"/>
    <property type="evidence" value="ECO:0007669"/>
    <property type="project" value="UniProtKB-KW"/>
</dbReference>
<sequence>MKSLILLWQLVANDYATRCCTSATLDLKTVQRRTEHEGLSFLTIALPSFGKDFQKSLNQGAVDRNSFKGFPFARKSGKRLGIPAFLQDFLGLVFNPSTGVLYDKPDIDAILAVRQLTLLFSKVLFPCSDARVREAMSNYVACDADVKRVDSMLESSDIEDFRRVSALLFGSLFAAVDSDVYHGKIVPKHGPGATADKLRANAKYRQQSWTTRLERLFPFGEYIFPSWSYYDQFSDVDIREPGAELPVRVISVPKTQKTPRIIAIEPTAMQYVQQGLMECILDHLGKDYNLSRLLGFDDQTPNQRMALDGSLHGDLATLDLSDASDRVSNQLVREMLRNHPHLHEAVDACRSRKADVPGHGVIRLAKFASMGSALTFPIEAMVFLTCVFIGIERELRTPVSKSMIKSYLGKVRIYGDDIIVPVDSVHSVIHSLETFGARVGADKSFWIGRFRESCGKEYYEGHDVSIVKVRRKFPTSRKHVPEVISVISLRNQLYFAGCWGTTKWLDDYIRRLIVHFPTVLPSSPVLGRNSHLGYETQGEHETLHRPFVKGYAVSSRLPRDFLDGPGALLKFFLKRGGSPSVDGKHLERAGRPYAVDIKLGSRMSPF</sequence>
<dbReference type="GO" id="GO:0000166">
    <property type="term" value="F:nucleotide binding"/>
    <property type="evidence" value="ECO:0007669"/>
    <property type="project" value="UniProtKB-KW"/>
</dbReference>